<proteinExistence type="predicted"/>
<gene>
    <name evidence="2" type="ORF">D4764_12G0001050</name>
</gene>
<name>A0A5C6PBI5_9TELE</name>
<feature type="compositionally biased region" description="Basic and acidic residues" evidence="1">
    <location>
        <begin position="54"/>
        <end position="74"/>
    </location>
</feature>
<dbReference type="Proteomes" id="UP000324091">
    <property type="component" value="Chromosome 12"/>
</dbReference>
<protein>
    <submittedName>
        <fullName evidence="2">Gap junction delta-2 protein</fullName>
    </submittedName>
</protein>
<feature type="region of interest" description="Disordered" evidence="1">
    <location>
        <begin position="28"/>
        <end position="112"/>
    </location>
</feature>
<sequence length="158" mass="18155">MGEWTILERLLEAAVQQHSTMIGRLRVGVRHRRQRSTKETQGGEKRSVCKAGRKRVESPVRVRHVRDDEQMMEKRGKKPEREDEGSERQLFTDKQTHGCRLQGVGRRPRAPSAHEMLLRVTARAEQPGHLDAGSFSPSLPIGFICRPKYSFECQKKGR</sequence>
<feature type="compositionally biased region" description="Basic and acidic residues" evidence="1">
    <location>
        <begin position="86"/>
        <end position="96"/>
    </location>
</feature>
<evidence type="ECO:0000256" key="1">
    <source>
        <dbReference type="SAM" id="MobiDB-lite"/>
    </source>
</evidence>
<organism evidence="2 3">
    <name type="scientific">Takifugu flavidus</name>
    <name type="common">sansaifugu</name>
    <dbReference type="NCBI Taxonomy" id="433684"/>
    <lineage>
        <taxon>Eukaryota</taxon>
        <taxon>Metazoa</taxon>
        <taxon>Chordata</taxon>
        <taxon>Craniata</taxon>
        <taxon>Vertebrata</taxon>
        <taxon>Euteleostomi</taxon>
        <taxon>Actinopterygii</taxon>
        <taxon>Neopterygii</taxon>
        <taxon>Teleostei</taxon>
        <taxon>Neoteleostei</taxon>
        <taxon>Acanthomorphata</taxon>
        <taxon>Eupercaria</taxon>
        <taxon>Tetraodontiformes</taxon>
        <taxon>Tetradontoidea</taxon>
        <taxon>Tetraodontidae</taxon>
        <taxon>Takifugu</taxon>
    </lineage>
</organism>
<comment type="caution">
    <text evidence="2">The sequence shown here is derived from an EMBL/GenBank/DDBJ whole genome shotgun (WGS) entry which is preliminary data.</text>
</comment>
<dbReference type="AlphaFoldDB" id="A0A5C6PBI5"/>
<reference evidence="2 3" key="1">
    <citation type="submission" date="2019-04" db="EMBL/GenBank/DDBJ databases">
        <title>Chromosome genome assembly for Takifugu flavidus.</title>
        <authorList>
            <person name="Xiao S."/>
        </authorList>
    </citation>
    <scope>NUCLEOTIDE SEQUENCE [LARGE SCALE GENOMIC DNA]</scope>
    <source>
        <strain evidence="2">HTHZ2018</strain>
        <tissue evidence="2">Muscle</tissue>
    </source>
</reference>
<accession>A0A5C6PBI5</accession>
<keyword evidence="3" id="KW-1185">Reference proteome</keyword>
<evidence type="ECO:0000313" key="2">
    <source>
        <dbReference type="EMBL" id="TWW76715.1"/>
    </source>
</evidence>
<dbReference type="EMBL" id="RHFK02000004">
    <property type="protein sequence ID" value="TWW76715.1"/>
    <property type="molecule type" value="Genomic_DNA"/>
</dbReference>
<feature type="compositionally biased region" description="Basic and acidic residues" evidence="1">
    <location>
        <begin position="36"/>
        <end position="47"/>
    </location>
</feature>
<evidence type="ECO:0000313" key="3">
    <source>
        <dbReference type="Proteomes" id="UP000324091"/>
    </source>
</evidence>